<dbReference type="EMBL" id="JANBVN010000094">
    <property type="protein sequence ID" value="KAJ9144886.1"/>
    <property type="molecule type" value="Genomic_DNA"/>
</dbReference>
<evidence type="ECO:0000313" key="6">
    <source>
        <dbReference type="Proteomes" id="UP001174691"/>
    </source>
</evidence>
<feature type="domain" description="HMG box" evidence="4">
    <location>
        <begin position="244"/>
        <end position="310"/>
    </location>
</feature>
<accession>A0AA38S1E5</accession>
<evidence type="ECO:0000259" key="4">
    <source>
        <dbReference type="PROSITE" id="PS50118"/>
    </source>
</evidence>
<gene>
    <name evidence="5" type="ORF">NKR19_g6250</name>
</gene>
<evidence type="ECO:0000256" key="3">
    <source>
        <dbReference type="SAM" id="MobiDB-lite"/>
    </source>
</evidence>
<dbReference type="InterPro" id="IPR050342">
    <property type="entry name" value="HMGB"/>
</dbReference>
<dbReference type="SUPFAM" id="SSF47095">
    <property type="entry name" value="HMG-box"/>
    <property type="match status" value="2"/>
</dbReference>
<protein>
    <recommendedName>
        <fullName evidence="4">HMG box domain-containing protein</fullName>
    </recommendedName>
</protein>
<dbReference type="AlphaFoldDB" id="A0AA38S1E5"/>
<dbReference type="PANTHER" id="PTHR48112">
    <property type="entry name" value="HIGH MOBILITY GROUP PROTEIN DSP1"/>
    <property type="match status" value="1"/>
</dbReference>
<evidence type="ECO:0000313" key="5">
    <source>
        <dbReference type="EMBL" id="KAJ9144886.1"/>
    </source>
</evidence>
<dbReference type="GO" id="GO:0003677">
    <property type="term" value="F:DNA binding"/>
    <property type="evidence" value="ECO:0007669"/>
    <property type="project" value="UniProtKB-UniRule"/>
</dbReference>
<evidence type="ECO:0000256" key="2">
    <source>
        <dbReference type="PROSITE-ProRule" id="PRU00267"/>
    </source>
</evidence>
<dbReference type="InterPro" id="IPR036910">
    <property type="entry name" value="HMG_box_dom_sf"/>
</dbReference>
<dbReference type="Gene3D" id="1.10.30.10">
    <property type="entry name" value="High mobility group box domain"/>
    <property type="match status" value="2"/>
</dbReference>
<dbReference type="PANTHER" id="PTHR48112:SF22">
    <property type="entry name" value="MITOCHONDRIAL TRANSCRIPTION FACTOR A, ISOFORM B"/>
    <property type="match status" value="1"/>
</dbReference>
<evidence type="ECO:0000256" key="1">
    <source>
        <dbReference type="ARBA" id="ARBA00023125"/>
    </source>
</evidence>
<organism evidence="5 6">
    <name type="scientific">Coniochaeta hoffmannii</name>
    <dbReference type="NCBI Taxonomy" id="91930"/>
    <lineage>
        <taxon>Eukaryota</taxon>
        <taxon>Fungi</taxon>
        <taxon>Dikarya</taxon>
        <taxon>Ascomycota</taxon>
        <taxon>Pezizomycotina</taxon>
        <taxon>Sordariomycetes</taxon>
        <taxon>Sordariomycetidae</taxon>
        <taxon>Coniochaetales</taxon>
        <taxon>Coniochaetaceae</taxon>
        <taxon>Coniochaeta</taxon>
    </lineage>
</organism>
<dbReference type="GO" id="GO:0005634">
    <property type="term" value="C:nucleus"/>
    <property type="evidence" value="ECO:0007669"/>
    <property type="project" value="UniProtKB-UniRule"/>
</dbReference>
<name>A0AA38S1E5_9PEZI</name>
<dbReference type="Pfam" id="PF09011">
    <property type="entry name" value="HMG_box_2"/>
    <property type="match status" value="1"/>
</dbReference>
<keyword evidence="2" id="KW-0539">Nucleus</keyword>
<dbReference type="InterPro" id="IPR009071">
    <property type="entry name" value="HMG_box_dom"/>
</dbReference>
<sequence length="321" mass="35318">MWSSVRSTAARQLRVSRAAKVNTGLTASSRVASRPANFVIPTSYRLVLCSRSFSHTGDQLAAEKAAAKPRAKKSTTTTAAKKKKPAAKKATAKKAAGTKKTAKKPAAKRAAPKKRVRKALSPEDKLKKEVRELKKVALLQEPKKLPDRAWLVYVAQNTQNLTPDSLAETIRALASQYNSLGSFEKERLEAAAHQNRLANEAAYKAWVEAHSPVEIDAANRARQRLRRISPAHKRKTDIKDSRLPKRGLTSYTYFTKSKWATGELAGESFRDAASSIAKEWKSLSAAEKKAFEDTAAADAERYAKDVKSVLHREVRSNSPAA</sequence>
<dbReference type="SMART" id="SM00398">
    <property type="entry name" value="HMG"/>
    <property type="match status" value="2"/>
</dbReference>
<proteinExistence type="predicted"/>
<reference evidence="5" key="1">
    <citation type="submission" date="2022-07" db="EMBL/GenBank/DDBJ databases">
        <title>Fungi with potential for degradation of polypropylene.</title>
        <authorList>
            <person name="Gostincar C."/>
        </authorList>
    </citation>
    <scope>NUCLEOTIDE SEQUENCE</scope>
    <source>
        <strain evidence="5">EXF-13287</strain>
    </source>
</reference>
<comment type="caution">
    <text evidence="5">The sequence shown here is derived from an EMBL/GenBank/DDBJ whole genome shotgun (WGS) entry which is preliminary data.</text>
</comment>
<dbReference type="PROSITE" id="PS50118">
    <property type="entry name" value="HMG_BOX_2"/>
    <property type="match status" value="1"/>
</dbReference>
<dbReference type="Proteomes" id="UP001174691">
    <property type="component" value="Unassembled WGS sequence"/>
</dbReference>
<feature type="region of interest" description="Disordered" evidence="3">
    <location>
        <begin position="64"/>
        <end position="123"/>
    </location>
</feature>
<keyword evidence="6" id="KW-1185">Reference proteome</keyword>
<keyword evidence="1 2" id="KW-0238">DNA-binding</keyword>
<feature type="compositionally biased region" description="Basic residues" evidence="3">
    <location>
        <begin position="80"/>
        <end position="118"/>
    </location>
</feature>
<feature type="DNA-binding region" description="HMG box" evidence="2">
    <location>
        <begin position="244"/>
        <end position="310"/>
    </location>
</feature>